<proteinExistence type="predicted"/>
<keyword evidence="1" id="KW-1133">Transmembrane helix</keyword>
<evidence type="ECO:0000313" key="3">
    <source>
        <dbReference type="Proteomes" id="UP000177622"/>
    </source>
</evidence>
<dbReference type="EMBL" id="LXJU01000005">
    <property type="protein sequence ID" value="OGE55162.1"/>
    <property type="molecule type" value="Genomic_DNA"/>
</dbReference>
<dbReference type="RefSeq" id="XP_022490592.1">
    <property type="nucleotide sequence ID" value="XM_022629526.1"/>
</dbReference>
<reference evidence="2 3" key="1">
    <citation type="journal article" date="2016" name="Sci. Rep.">
        <title>Penicillium arizonense, a new, genome sequenced fungal species, reveals a high chemical diversity in secreted metabolites.</title>
        <authorList>
            <person name="Grijseels S."/>
            <person name="Nielsen J.C."/>
            <person name="Randelovic M."/>
            <person name="Nielsen J."/>
            <person name="Nielsen K.F."/>
            <person name="Workman M."/>
            <person name="Frisvad J.C."/>
        </authorList>
    </citation>
    <scope>NUCLEOTIDE SEQUENCE [LARGE SCALE GENOMIC DNA]</scope>
    <source>
        <strain evidence="2 3">CBS 141311</strain>
    </source>
</reference>
<keyword evidence="1" id="KW-0812">Transmembrane</keyword>
<evidence type="ECO:0000313" key="2">
    <source>
        <dbReference type="EMBL" id="OGE55162.1"/>
    </source>
</evidence>
<dbReference type="AlphaFoldDB" id="A0A1F5LPL4"/>
<comment type="caution">
    <text evidence="2">The sequence shown here is derived from an EMBL/GenBank/DDBJ whole genome shotgun (WGS) entry which is preliminary data.</text>
</comment>
<sequence length="99" mass="10792">MEDASVAIAVYSNTLPEALLNALPDETKAHYATIYLGGSTAQLIYPPGFATRDAINHAWAYTQKYACITACVIVILAFPAVAMWKNYNVDKKQVQGIVI</sequence>
<protein>
    <submittedName>
        <fullName evidence="2">Uncharacterized protein</fullName>
    </submittedName>
</protein>
<name>A0A1F5LPL4_PENAI</name>
<accession>A0A1F5LPL4</accession>
<keyword evidence="3" id="KW-1185">Reference proteome</keyword>
<organism evidence="2 3">
    <name type="scientific">Penicillium arizonense</name>
    <dbReference type="NCBI Taxonomy" id="1835702"/>
    <lineage>
        <taxon>Eukaryota</taxon>
        <taxon>Fungi</taxon>
        <taxon>Dikarya</taxon>
        <taxon>Ascomycota</taxon>
        <taxon>Pezizomycotina</taxon>
        <taxon>Eurotiomycetes</taxon>
        <taxon>Eurotiomycetidae</taxon>
        <taxon>Eurotiales</taxon>
        <taxon>Aspergillaceae</taxon>
        <taxon>Penicillium</taxon>
    </lineage>
</organism>
<evidence type="ECO:0000256" key="1">
    <source>
        <dbReference type="SAM" id="Phobius"/>
    </source>
</evidence>
<dbReference type="OrthoDB" id="4361974at2759"/>
<keyword evidence="1" id="KW-0472">Membrane</keyword>
<gene>
    <name evidence="2" type="ORF">PENARI_c005G00195</name>
</gene>
<dbReference type="Proteomes" id="UP000177622">
    <property type="component" value="Unassembled WGS sequence"/>
</dbReference>
<feature type="transmembrane region" description="Helical" evidence="1">
    <location>
        <begin position="65"/>
        <end position="84"/>
    </location>
</feature>
<dbReference type="GeneID" id="34574260"/>